<evidence type="ECO:0000256" key="1">
    <source>
        <dbReference type="SAM" id="MobiDB-lite"/>
    </source>
</evidence>
<organism evidence="2 3">
    <name type="scientific">Coccomyxa viridis</name>
    <dbReference type="NCBI Taxonomy" id="1274662"/>
    <lineage>
        <taxon>Eukaryota</taxon>
        <taxon>Viridiplantae</taxon>
        <taxon>Chlorophyta</taxon>
        <taxon>core chlorophytes</taxon>
        <taxon>Trebouxiophyceae</taxon>
        <taxon>Trebouxiophyceae incertae sedis</taxon>
        <taxon>Coccomyxaceae</taxon>
        <taxon>Coccomyxa</taxon>
    </lineage>
</organism>
<protein>
    <submittedName>
        <fullName evidence="2">G7811 protein</fullName>
    </submittedName>
</protein>
<proteinExistence type="predicted"/>
<feature type="region of interest" description="Disordered" evidence="1">
    <location>
        <begin position="106"/>
        <end position="130"/>
    </location>
</feature>
<evidence type="ECO:0000313" key="2">
    <source>
        <dbReference type="EMBL" id="CAL5225033.1"/>
    </source>
</evidence>
<feature type="compositionally biased region" description="Polar residues" evidence="1">
    <location>
        <begin position="55"/>
        <end position="65"/>
    </location>
</feature>
<feature type="region of interest" description="Disordered" evidence="1">
    <location>
        <begin position="48"/>
        <end position="76"/>
    </location>
</feature>
<name>A0ABP1FYW0_9CHLO</name>
<evidence type="ECO:0000313" key="3">
    <source>
        <dbReference type="Proteomes" id="UP001497392"/>
    </source>
</evidence>
<gene>
    <name evidence="2" type="primary">g7811</name>
    <name evidence="2" type="ORF">VP750_LOCUS6692</name>
</gene>
<feature type="compositionally biased region" description="Low complexity" evidence="1">
    <location>
        <begin position="106"/>
        <end position="118"/>
    </location>
</feature>
<feature type="compositionally biased region" description="Basic and acidic residues" evidence="1">
    <location>
        <begin position="120"/>
        <end position="130"/>
    </location>
</feature>
<comment type="caution">
    <text evidence="2">The sequence shown here is derived from an EMBL/GenBank/DDBJ whole genome shotgun (WGS) entry which is preliminary data.</text>
</comment>
<accession>A0ABP1FYW0</accession>
<dbReference type="EMBL" id="CAXHTA020000012">
    <property type="protein sequence ID" value="CAL5225033.1"/>
    <property type="molecule type" value="Genomic_DNA"/>
</dbReference>
<keyword evidence="3" id="KW-1185">Reference proteome</keyword>
<dbReference type="Proteomes" id="UP001497392">
    <property type="component" value="Unassembled WGS sequence"/>
</dbReference>
<reference evidence="2 3" key="1">
    <citation type="submission" date="2024-06" db="EMBL/GenBank/DDBJ databases">
        <authorList>
            <person name="Kraege A."/>
            <person name="Thomma B."/>
        </authorList>
    </citation>
    <scope>NUCLEOTIDE SEQUENCE [LARGE SCALE GENOMIC DNA]</scope>
</reference>
<sequence length="130" mass="13295">MAFASTGSVLSPLVSPSRAFSTASITRLATPGLVPTYTGAVPDSVWTKMQHPSRRSATPGHSRSASGPELEAVDDGMTQLAVRAPQLAPVLLAAPVALCEGAGSSRAAGIAARSTAPRTPSDEQDRELVD</sequence>